<dbReference type="InterPro" id="IPR003661">
    <property type="entry name" value="HisK_dim/P_dom"/>
</dbReference>
<dbReference type="Pfam" id="PF01590">
    <property type="entry name" value="GAF"/>
    <property type="match status" value="1"/>
</dbReference>
<dbReference type="SUPFAM" id="SSF55785">
    <property type="entry name" value="PYP-like sensor domain (PAS domain)"/>
    <property type="match status" value="2"/>
</dbReference>
<dbReference type="RefSeq" id="WP_379783405.1">
    <property type="nucleotide sequence ID" value="NZ_JBHSWW010000347.1"/>
</dbReference>
<dbReference type="InterPro" id="IPR000014">
    <property type="entry name" value="PAS"/>
</dbReference>
<dbReference type="EMBL" id="JBHSWW010000347">
    <property type="protein sequence ID" value="MFC6754720.1"/>
    <property type="molecule type" value="Genomic_DNA"/>
</dbReference>
<evidence type="ECO:0000259" key="7">
    <source>
        <dbReference type="PROSITE" id="PS50109"/>
    </source>
</evidence>
<dbReference type="CDD" id="cd00130">
    <property type="entry name" value="PAS"/>
    <property type="match status" value="2"/>
</dbReference>
<protein>
    <recommendedName>
        <fullName evidence="2">histidine kinase</fullName>
        <ecNumber evidence="2">2.7.13.3</ecNumber>
    </recommendedName>
</protein>
<dbReference type="PANTHER" id="PTHR43711">
    <property type="entry name" value="TWO-COMPONENT HISTIDINE KINASE"/>
    <property type="match status" value="1"/>
</dbReference>
<dbReference type="AlphaFoldDB" id="A0ABD5SHK7"/>
<dbReference type="InterPro" id="IPR050736">
    <property type="entry name" value="Sensor_HK_Regulatory"/>
</dbReference>
<dbReference type="PROSITE" id="PS50112">
    <property type="entry name" value="PAS"/>
    <property type="match status" value="1"/>
</dbReference>
<sequence length="737" mass="79943">ADRLGEVATALARGSDATSLAEPLPVRVVVDGVVFGNLSAEALDDDAFETVGEATAGDVAVRIEVGPDGSIAPGETGGARRVDASRGDADPEGDTDTADSDADGFWSSVARLVAVHVERAETAERLRAFAERLDTILDHTTNVVFMKDLEDRYLLVNEAFTSMVGRDRDAILGRTTAAVHGEAVADRFRDHDTAVIEAGEPDQFDERYPTADGDRRFVTVRVPLFDDDGEPYAVYGIATDVTAELRLADQRADLLDRMADGFIAIDEDDNITFLNARTVAFAGEGRDREELVGQGFWEAFPEADAALAEAIQEARKRGEATTATAYYEPVDGHFEARVYPEGESVSMYVRDVTERVREREELERRERVMKRLYEVIAEKDTTLESKVSGLLALGKEVLGVESGLLSHVEGERYRAEVVADDTGLFAAGDVVPLSTTICERVVSQAGSIQVCDAPGDPELADRDGVTEGGIACYVGAPVVVDDEMYGTFCFYDRGDRPNPFPEWEVTLVDMMARWVSYELERREAQSEVTRERDRLDRFASMVSHDLRNPLNVASGNLELARETGDTDRLDTAANALDRMNELIEDALSFARVGERVVDTERVDLAAVASEAWNTVETGGATLVVEDPGLVLGDASRVRTLFENLFRNSVEHGSTSSRAEPDDSVEHGGDAVTVTVGREETTLFVADDGPGIPEADREQAFETGFTTDPEGTVFGLGIVEGIATAHGWSVAATEWAAG</sequence>
<keyword evidence="5" id="KW-0902">Two-component regulatory system</keyword>
<evidence type="ECO:0000256" key="5">
    <source>
        <dbReference type="ARBA" id="ARBA00023012"/>
    </source>
</evidence>
<comment type="catalytic activity">
    <reaction evidence="1">
        <text>ATP + protein L-histidine = ADP + protein N-phospho-L-histidine.</text>
        <dbReference type="EC" id="2.7.13.3"/>
    </reaction>
</comment>
<feature type="region of interest" description="Disordered" evidence="6">
    <location>
        <begin position="66"/>
        <end position="102"/>
    </location>
</feature>
<dbReference type="InterPro" id="IPR029016">
    <property type="entry name" value="GAF-like_dom_sf"/>
</dbReference>
<evidence type="ECO:0000256" key="4">
    <source>
        <dbReference type="ARBA" id="ARBA00022777"/>
    </source>
</evidence>
<dbReference type="SMART" id="SM00388">
    <property type="entry name" value="HisKA"/>
    <property type="match status" value="1"/>
</dbReference>
<dbReference type="PROSITE" id="PS50109">
    <property type="entry name" value="HIS_KIN"/>
    <property type="match status" value="1"/>
</dbReference>
<dbReference type="InterPro" id="IPR000700">
    <property type="entry name" value="PAS-assoc_C"/>
</dbReference>
<feature type="compositionally biased region" description="Basic and acidic residues" evidence="6">
    <location>
        <begin position="78"/>
        <end position="89"/>
    </location>
</feature>
<evidence type="ECO:0000256" key="6">
    <source>
        <dbReference type="SAM" id="MobiDB-lite"/>
    </source>
</evidence>
<evidence type="ECO:0000256" key="1">
    <source>
        <dbReference type="ARBA" id="ARBA00000085"/>
    </source>
</evidence>
<dbReference type="CDD" id="cd00082">
    <property type="entry name" value="HisKA"/>
    <property type="match status" value="1"/>
</dbReference>
<name>A0ABD5SHK7_9EURY</name>
<feature type="domain" description="Histidine kinase" evidence="7">
    <location>
        <begin position="541"/>
        <end position="737"/>
    </location>
</feature>
<dbReference type="InterPro" id="IPR036890">
    <property type="entry name" value="HATPase_C_sf"/>
</dbReference>
<evidence type="ECO:0000259" key="9">
    <source>
        <dbReference type="PROSITE" id="PS50113"/>
    </source>
</evidence>
<dbReference type="CDD" id="cd00075">
    <property type="entry name" value="HATPase"/>
    <property type="match status" value="1"/>
</dbReference>
<dbReference type="Proteomes" id="UP001596442">
    <property type="component" value="Unassembled WGS sequence"/>
</dbReference>
<keyword evidence="3" id="KW-0808">Transferase</keyword>
<dbReference type="NCBIfam" id="TIGR00229">
    <property type="entry name" value="sensory_box"/>
    <property type="match status" value="2"/>
</dbReference>
<dbReference type="InterPro" id="IPR036097">
    <property type="entry name" value="HisK_dim/P_sf"/>
</dbReference>
<dbReference type="SUPFAM" id="SSF55874">
    <property type="entry name" value="ATPase domain of HSP90 chaperone/DNA topoisomerase II/histidine kinase"/>
    <property type="match status" value="1"/>
</dbReference>
<reference evidence="10 11" key="1">
    <citation type="journal article" date="2019" name="Int. J. Syst. Evol. Microbiol.">
        <title>The Global Catalogue of Microorganisms (GCM) 10K type strain sequencing project: providing services to taxonomists for standard genome sequencing and annotation.</title>
        <authorList>
            <consortium name="The Broad Institute Genomics Platform"/>
            <consortium name="The Broad Institute Genome Sequencing Center for Infectious Disease"/>
            <person name="Wu L."/>
            <person name="Ma J."/>
        </authorList>
    </citation>
    <scope>NUCLEOTIDE SEQUENCE [LARGE SCALE GENOMIC DNA]</scope>
    <source>
        <strain evidence="10 11">CGMCC 1.3239</strain>
    </source>
</reference>
<dbReference type="Gene3D" id="3.30.450.40">
    <property type="match status" value="1"/>
</dbReference>
<feature type="domain" description="PAC" evidence="9">
    <location>
        <begin position="202"/>
        <end position="253"/>
    </location>
</feature>
<dbReference type="InterPro" id="IPR005467">
    <property type="entry name" value="His_kinase_dom"/>
</dbReference>
<gene>
    <name evidence="10" type="ORF">ACFQEU_14825</name>
</gene>
<evidence type="ECO:0000256" key="2">
    <source>
        <dbReference type="ARBA" id="ARBA00012438"/>
    </source>
</evidence>
<dbReference type="Gene3D" id="1.10.287.130">
    <property type="match status" value="1"/>
</dbReference>
<dbReference type="SUPFAM" id="SSF47384">
    <property type="entry name" value="Homodimeric domain of signal transducing histidine kinase"/>
    <property type="match status" value="1"/>
</dbReference>
<comment type="caution">
    <text evidence="10">The sequence shown here is derived from an EMBL/GenBank/DDBJ whole genome shotgun (WGS) entry which is preliminary data.</text>
</comment>
<dbReference type="InterPro" id="IPR003018">
    <property type="entry name" value="GAF"/>
</dbReference>
<feature type="non-terminal residue" evidence="10">
    <location>
        <position position="1"/>
    </location>
</feature>
<dbReference type="PANTHER" id="PTHR43711:SF1">
    <property type="entry name" value="HISTIDINE KINASE 1"/>
    <property type="match status" value="1"/>
</dbReference>
<dbReference type="InterPro" id="IPR003594">
    <property type="entry name" value="HATPase_dom"/>
</dbReference>
<dbReference type="SUPFAM" id="SSF55781">
    <property type="entry name" value="GAF domain-like"/>
    <property type="match status" value="1"/>
</dbReference>
<dbReference type="InterPro" id="IPR013656">
    <property type="entry name" value="PAS_4"/>
</dbReference>
<evidence type="ECO:0000256" key="3">
    <source>
        <dbReference type="ARBA" id="ARBA00022679"/>
    </source>
</evidence>
<dbReference type="PROSITE" id="PS50113">
    <property type="entry name" value="PAC"/>
    <property type="match status" value="1"/>
</dbReference>
<dbReference type="Pfam" id="PF02518">
    <property type="entry name" value="HATPase_c"/>
    <property type="match status" value="1"/>
</dbReference>
<dbReference type="SMART" id="SM00091">
    <property type="entry name" value="PAS"/>
    <property type="match status" value="2"/>
</dbReference>
<organism evidence="10 11">
    <name type="scientific">Halorubrum tibetense</name>
    <dbReference type="NCBI Taxonomy" id="175631"/>
    <lineage>
        <taxon>Archaea</taxon>
        <taxon>Methanobacteriati</taxon>
        <taxon>Methanobacteriota</taxon>
        <taxon>Stenosarchaea group</taxon>
        <taxon>Halobacteria</taxon>
        <taxon>Halobacteriales</taxon>
        <taxon>Haloferacaceae</taxon>
        <taxon>Halorubrum</taxon>
    </lineage>
</organism>
<accession>A0ABD5SHK7</accession>
<dbReference type="Gene3D" id="3.30.450.20">
    <property type="entry name" value="PAS domain"/>
    <property type="match status" value="2"/>
</dbReference>
<keyword evidence="11" id="KW-1185">Reference proteome</keyword>
<dbReference type="Pfam" id="PF00512">
    <property type="entry name" value="HisKA"/>
    <property type="match status" value="1"/>
</dbReference>
<evidence type="ECO:0000313" key="10">
    <source>
        <dbReference type="EMBL" id="MFC6754720.1"/>
    </source>
</evidence>
<dbReference type="SMART" id="SM00387">
    <property type="entry name" value="HATPase_c"/>
    <property type="match status" value="1"/>
</dbReference>
<feature type="compositionally biased region" description="Acidic residues" evidence="6">
    <location>
        <begin position="90"/>
        <end position="102"/>
    </location>
</feature>
<evidence type="ECO:0000313" key="11">
    <source>
        <dbReference type="Proteomes" id="UP001596442"/>
    </source>
</evidence>
<proteinExistence type="predicted"/>
<dbReference type="GO" id="GO:0004673">
    <property type="term" value="F:protein histidine kinase activity"/>
    <property type="evidence" value="ECO:0007669"/>
    <property type="project" value="UniProtKB-EC"/>
</dbReference>
<dbReference type="EC" id="2.7.13.3" evidence="2"/>
<dbReference type="Pfam" id="PF08448">
    <property type="entry name" value="PAS_4"/>
    <property type="match status" value="2"/>
</dbReference>
<dbReference type="SMART" id="SM00065">
    <property type="entry name" value="GAF"/>
    <property type="match status" value="1"/>
</dbReference>
<keyword evidence="4" id="KW-0418">Kinase</keyword>
<evidence type="ECO:0000259" key="8">
    <source>
        <dbReference type="PROSITE" id="PS50112"/>
    </source>
</evidence>
<feature type="domain" description="PAS" evidence="8">
    <location>
        <begin position="129"/>
        <end position="175"/>
    </location>
</feature>
<dbReference type="Gene3D" id="3.30.565.10">
    <property type="entry name" value="Histidine kinase-like ATPase, C-terminal domain"/>
    <property type="match status" value="1"/>
</dbReference>
<dbReference type="InterPro" id="IPR035965">
    <property type="entry name" value="PAS-like_dom_sf"/>
</dbReference>
<feature type="non-terminal residue" evidence="10">
    <location>
        <position position="737"/>
    </location>
</feature>
<dbReference type="GO" id="GO:0000160">
    <property type="term" value="P:phosphorelay signal transduction system"/>
    <property type="evidence" value="ECO:0007669"/>
    <property type="project" value="UniProtKB-KW"/>
</dbReference>